<feature type="compositionally biased region" description="Basic residues" evidence="1">
    <location>
        <begin position="49"/>
        <end position="59"/>
    </location>
</feature>
<feature type="region of interest" description="Disordered" evidence="1">
    <location>
        <begin position="1"/>
        <end position="80"/>
    </location>
</feature>
<reference evidence="2" key="1">
    <citation type="submission" date="2020-02" db="EMBL/GenBank/DDBJ databases">
        <authorList>
            <person name="Meier V. D."/>
        </authorList>
    </citation>
    <scope>NUCLEOTIDE SEQUENCE</scope>
    <source>
        <strain evidence="2">AVDCRST_MAG56</strain>
    </source>
</reference>
<dbReference type="EMBL" id="CADCTQ010000446">
    <property type="protein sequence ID" value="CAA9300534.1"/>
    <property type="molecule type" value="Genomic_DNA"/>
</dbReference>
<organism evidence="2">
    <name type="scientific">uncultured Cytophagales bacterium</name>
    <dbReference type="NCBI Taxonomy" id="158755"/>
    <lineage>
        <taxon>Bacteria</taxon>
        <taxon>Pseudomonadati</taxon>
        <taxon>Bacteroidota</taxon>
        <taxon>Sphingobacteriia</taxon>
        <taxon>Sphingobacteriales</taxon>
        <taxon>environmental samples</taxon>
    </lineage>
</organism>
<accession>A0A6J4KAE1</accession>
<name>A0A6J4KAE1_9SPHI</name>
<feature type="compositionally biased region" description="Low complexity" evidence="1">
    <location>
        <begin position="1"/>
        <end position="11"/>
    </location>
</feature>
<dbReference type="EC" id="1.5.1.9" evidence="2"/>
<feature type="non-terminal residue" evidence="2">
    <location>
        <position position="80"/>
    </location>
</feature>
<dbReference type="GO" id="GO:0047130">
    <property type="term" value="F:saccharopine dehydrogenase (NADP+, L-lysine-forming) activity"/>
    <property type="evidence" value="ECO:0007669"/>
    <property type="project" value="UniProtKB-EC"/>
</dbReference>
<evidence type="ECO:0000256" key="1">
    <source>
        <dbReference type="SAM" id="MobiDB-lite"/>
    </source>
</evidence>
<dbReference type="EC" id="1.5.1.8" evidence="2"/>
<evidence type="ECO:0000313" key="2">
    <source>
        <dbReference type="EMBL" id="CAA9300534.1"/>
    </source>
</evidence>
<dbReference type="GO" id="GO:0047131">
    <property type="term" value="F:saccharopine dehydrogenase (NAD+, L-glutamate-forming) activity"/>
    <property type="evidence" value="ECO:0007669"/>
    <property type="project" value="UniProtKB-EC"/>
</dbReference>
<dbReference type="AlphaFoldDB" id="A0A6J4KAE1"/>
<sequence>ENWPDPGGKNAPRPPRGPGAGAVRASKNDVPRSGNSRAAQPAPVPARCGLRRGRLRGHRRPDGLRPAVRHQGGAHRRPHS</sequence>
<keyword evidence="2" id="KW-0560">Oxidoreductase</keyword>
<gene>
    <name evidence="2" type="ORF">AVDCRST_MAG56-5490</name>
</gene>
<proteinExistence type="predicted"/>
<protein>
    <submittedName>
        <fullName evidence="2">Lysine ketoglutarate reductase (LKR) / Saccharopine dehydrogenase</fullName>
        <ecNumber evidence="2">1.5.1.8</ecNumber>
        <ecNumber evidence="2">1.5.1.9</ecNumber>
    </submittedName>
</protein>
<feature type="non-terminal residue" evidence="2">
    <location>
        <position position="1"/>
    </location>
</feature>